<dbReference type="AlphaFoldDB" id="A0ABD3DB82"/>
<organism evidence="1 2">
    <name type="scientific">Castilleja foliolosa</name>
    <dbReference type="NCBI Taxonomy" id="1961234"/>
    <lineage>
        <taxon>Eukaryota</taxon>
        <taxon>Viridiplantae</taxon>
        <taxon>Streptophyta</taxon>
        <taxon>Embryophyta</taxon>
        <taxon>Tracheophyta</taxon>
        <taxon>Spermatophyta</taxon>
        <taxon>Magnoliopsida</taxon>
        <taxon>eudicotyledons</taxon>
        <taxon>Gunneridae</taxon>
        <taxon>Pentapetalae</taxon>
        <taxon>asterids</taxon>
        <taxon>lamiids</taxon>
        <taxon>Lamiales</taxon>
        <taxon>Orobanchaceae</taxon>
        <taxon>Pedicularideae</taxon>
        <taxon>Castillejinae</taxon>
        <taxon>Castilleja</taxon>
    </lineage>
</organism>
<protein>
    <submittedName>
        <fullName evidence="1">Uncharacterized protein</fullName>
    </submittedName>
</protein>
<gene>
    <name evidence="1" type="ORF">CASFOL_017505</name>
</gene>
<reference evidence="2" key="1">
    <citation type="journal article" date="2024" name="IScience">
        <title>Strigolactones Initiate the Formation of Haustorium-like Structures in Castilleja.</title>
        <authorList>
            <person name="Buerger M."/>
            <person name="Peterson D."/>
            <person name="Chory J."/>
        </authorList>
    </citation>
    <scope>NUCLEOTIDE SEQUENCE [LARGE SCALE GENOMIC DNA]</scope>
</reference>
<accession>A0ABD3DB82</accession>
<evidence type="ECO:0000313" key="2">
    <source>
        <dbReference type="Proteomes" id="UP001632038"/>
    </source>
</evidence>
<sequence>MDDSNGHVWVDSNKQGFQDCDAEAYAELEKWLGVQVDDYLDSNVDKIQV</sequence>
<dbReference type="EMBL" id="JAVIJP010000018">
    <property type="protein sequence ID" value="KAL3639598.1"/>
    <property type="molecule type" value="Genomic_DNA"/>
</dbReference>
<proteinExistence type="predicted"/>
<comment type="caution">
    <text evidence="1">The sequence shown here is derived from an EMBL/GenBank/DDBJ whole genome shotgun (WGS) entry which is preliminary data.</text>
</comment>
<evidence type="ECO:0000313" key="1">
    <source>
        <dbReference type="EMBL" id="KAL3639598.1"/>
    </source>
</evidence>
<keyword evidence="2" id="KW-1185">Reference proteome</keyword>
<name>A0ABD3DB82_9LAMI</name>
<dbReference type="Proteomes" id="UP001632038">
    <property type="component" value="Unassembled WGS sequence"/>
</dbReference>